<dbReference type="InterPro" id="IPR007044">
    <property type="entry name" value="Cyclodeamin/CycHdrlase"/>
</dbReference>
<name>A0A4U0SIV2_9ACTN</name>
<evidence type="ECO:0000313" key="2">
    <source>
        <dbReference type="EMBL" id="TKA09486.1"/>
    </source>
</evidence>
<dbReference type="Proteomes" id="UP000305778">
    <property type="component" value="Unassembled WGS sequence"/>
</dbReference>
<sequence length="210" mass="21061">MAEQATGAVRSWTVGDFIDAVADESPTPGGGAVAGTVTALAAALAAMAGRYALRQAADSAKFAGLVARAEALRAQAITLADEDAAAYGRYVEASRLPKEPDPQARREAIRAALDAAADVPAALATVAAQVAEVGAELAASGNPRLRSDACTAALLAAATAGSAALLVRENLRARPDDPRSATAERRAARAASLAADLVAPSHHLPDGTTS</sequence>
<proteinExistence type="predicted"/>
<keyword evidence="3" id="KW-1185">Reference proteome</keyword>
<organism evidence="2 3">
    <name type="scientific">Actinacidiphila oryziradicis</name>
    <dbReference type="NCBI Taxonomy" id="2571141"/>
    <lineage>
        <taxon>Bacteria</taxon>
        <taxon>Bacillati</taxon>
        <taxon>Actinomycetota</taxon>
        <taxon>Actinomycetes</taxon>
        <taxon>Kitasatosporales</taxon>
        <taxon>Streptomycetaceae</taxon>
        <taxon>Actinacidiphila</taxon>
    </lineage>
</organism>
<dbReference type="GO" id="GO:0016740">
    <property type="term" value="F:transferase activity"/>
    <property type="evidence" value="ECO:0007669"/>
    <property type="project" value="UniProtKB-KW"/>
</dbReference>
<dbReference type="Gene3D" id="1.20.120.680">
    <property type="entry name" value="Formiminotetrahydrofolate cyclodeaminase monomer, up-and-down helical bundle"/>
    <property type="match status" value="1"/>
</dbReference>
<gene>
    <name evidence="2" type="ORF">FCI23_21770</name>
</gene>
<protein>
    <submittedName>
        <fullName evidence="2">Formiminotransferase-cyclodeaminase</fullName>
    </submittedName>
</protein>
<keyword evidence="2" id="KW-0808">Transferase</keyword>
<reference evidence="2 3" key="1">
    <citation type="submission" date="2019-04" db="EMBL/GenBank/DDBJ databases">
        <title>Streptomyces oryziradicis sp. nov., a novel actinomycete isolated from rhizosphere soil of rice (Oryza sativa L.).</title>
        <authorList>
            <person name="Li C."/>
        </authorList>
    </citation>
    <scope>NUCLEOTIDE SEQUENCE [LARGE SCALE GENOMIC DNA]</scope>
    <source>
        <strain evidence="2 3">NEAU-C40</strain>
    </source>
</reference>
<dbReference type="InterPro" id="IPR036178">
    <property type="entry name" value="Formintransfe-cycloase-like_sf"/>
</dbReference>
<accession>A0A4U0SIV2</accession>
<dbReference type="EMBL" id="SUMC01000021">
    <property type="protein sequence ID" value="TKA09486.1"/>
    <property type="molecule type" value="Genomic_DNA"/>
</dbReference>
<feature type="domain" description="Cyclodeaminase/cyclohydrolase" evidence="1">
    <location>
        <begin position="13"/>
        <end position="186"/>
    </location>
</feature>
<evidence type="ECO:0000313" key="3">
    <source>
        <dbReference type="Proteomes" id="UP000305778"/>
    </source>
</evidence>
<evidence type="ECO:0000259" key="1">
    <source>
        <dbReference type="Pfam" id="PF04961"/>
    </source>
</evidence>
<dbReference type="SUPFAM" id="SSF101262">
    <property type="entry name" value="Methenyltetrahydrofolate cyclohydrolase-like"/>
    <property type="match status" value="1"/>
</dbReference>
<dbReference type="AlphaFoldDB" id="A0A4U0SIV2"/>
<dbReference type="Pfam" id="PF04961">
    <property type="entry name" value="FTCD_C"/>
    <property type="match status" value="1"/>
</dbReference>
<dbReference type="RefSeq" id="WP_136725618.1">
    <property type="nucleotide sequence ID" value="NZ_SUMC01000021.1"/>
</dbReference>
<comment type="caution">
    <text evidence="2">The sequence shown here is derived from an EMBL/GenBank/DDBJ whole genome shotgun (WGS) entry which is preliminary data.</text>
</comment>